<feature type="region of interest" description="Disordered" evidence="1">
    <location>
        <begin position="119"/>
        <end position="165"/>
    </location>
</feature>
<protein>
    <submittedName>
        <fullName evidence="2">Protein CBG06917</fullName>
    </submittedName>
</protein>
<dbReference type="InParanoid" id="A8X3D0"/>
<keyword evidence="3" id="KW-1185">Reference proteome</keyword>
<evidence type="ECO:0000256" key="1">
    <source>
        <dbReference type="SAM" id="MobiDB-lite"/>
    </source>
</evidence>
<feature type="compositionally biased region" description="Polar residues" evidence="1">
    <location>
        <begin position="323"/>
        <end position="333"/>
    </location>
</feature>
<dbReference type="GeneID" id="8584491"/>
<feature type="compositionally biased region" description="Low complexity" evidence="1">
    <location>
        <begin position="145"/>
        <end position="163"/>
    </location>
</feature>
<feature type="region of interest" description="Disordered" evidence="1">
    <location>
        <begin position="259"/>
        <end position="751"/>
    </location>
</feature>
<feature type="compositionally biased region" description="Polar residues" evidence="1">
    <location>
        <begin position="60"/>
        <end position="69"/>
    </location>
</feature>
<evidence type="ECO:0000313" key="4">
    <source>
        <dbReference type="WormBase" id="CBG06917"/>
    </source>
</evidence>
<feature type="region of interest" description="Disordered" evidence="1">
    <location>
        <begin position="193"/>
        <end position="243"/>
    </location>
</feature>
<feature type="compositionally biased region" description="Acidic residues" evidence="1">
    <location>
        <begin position="401"/>
        <end position="412"/>
    </location>
</feature>
<reference evidence="2 3" key="1">
    <citation type="journal article" date="2003" name="PLoS Biol.">
        <title>The genome sequence of Caenorhabditis briggsae: a platform for comparative genomics.</title>
        <authorList>
            <person name="Stein L.D."/>
            <person name="Bao Z."/>
            <person name="Blasiar D."/>
            <person name="Blumenthal T."/>
            <person name="Brent M.R."/>
            <person name="Chen N."/>
            <person name="Chinwalla A."/>
            <person name="Clarke L."/>
            <person name="Clee C."/>
            <person name="Coghlan A."/>
            <person name="Coulson A."/>
            <person name="D'Eustachio P."/>
            <person name="Fitch D.H."/>
            <person name="Fulton L.A."/>
            <person name="Fulton R.E."/>
            <person name="Griffiths-Jones S."/>
            <person name="Harris T.W."/>
            <person name="Hillier L.W."/>
            <person name="Kamath R."/>
            <person name="Kuwabara P.E."/>
            <person name="Mardis E.R."/>
            <person name="Marra M.A."/>
            <person name="Miner T.L."/>
            <person name="Minx P."/>
            <person name="Mullikin J.C."/>
            <person name="Plumb R.W."/>
            <person name="Rogers J."/>
            <person name="Schein J.E."/>
            <person name="Sohrmann M."/>
            <person name="Spieth J."/>
            <person name="Stajich J.E."/>
            <person name="Wei C."/>
            <person name="Willey D."/>
            <person name="Wilson R.K."/>
            <person name="Durbin R."/>
            <person name="Waterston R.H."/>
        </authorList>
    </citation>
    <scope>NUCLEOTIDE SEQUENCE [LARGE SCALE GENOMIC DNA]</scope>
    <source>
        <strain evidence="2 3">AF16</strain>
    </source>
</reference>
<feature type="compositionally biased region" description="Low complexity" evidence="1">
    <location>
        <begin position="636"/>
        <end position="659"/>
    </location>
</feature>
<feature type="compositionally biased region" description="Basic and acidic residues" evidence="1">
    <location>
        <begin position="212"/>
        <end position="223"/>
    </location>
</feature>
<feature type="compositionally biased region" description="Basic and acidic residues" evidence="1">
    <location>
        <begin position="544"/>
        <end position="572"/>
    </location>
</feature>
<reference evidence="2 3" key="2">
    <citation type="journal article" date="2011" name="PLoS Genet.">
        <title>Caenorhabditis briggsae recombinant inbred line genotypes reveal inter-strain incompatibility and the evolution of recombination.</title>
        <authorList>
            <person name="Ross J.A."/>
            <person name="Koboldt D.C."/>
            <person name="Staisch J.E."/>
            <person name="Chamberlin H.M."/>
            <person name="Gupta B.P."/>
            <person name="Miller R.D."/>
            <person name="Baird S.E."/>
            <person name="Haag E.S."/>
        </authorList>
    </citation>
    <scope>NUCLEOTIDE SEQUENCE [LARGE SCALE GENOMIC DNA]</scope>
    <source>
        <strain evidence="2 3">AF16</strain>
    </source>
</reference>
<feature type="compositionally biased region" description="Polar residues" evidence="1">
    <location>
        <begin position="304"/>
        <end position="316"/>
    </location>
</feature>
<feature type="compositionally biased region" description="Polar residues" evidence="1">
    <location>
        <begin position="342"/>
        <end position="369"/>
    </location>
</feature>
<accession>A8X3D0</accession>
<dbReference type="OMA" id="NCQSHIS"/>
<evidence type="ECO:0000313" key="3">
    <source>
        <dbReference type="Proteomes" id="UP000008549"/>
    </source>
</evidence>
<feature type="compositionally biased region" description="Polar residues" evidence="1">
    <location>
        <begin position="259"/>
        <end position="275"/>
    </location>
</feature>
<dbReference type="HOGENOM" id="CLU_297414_0_0_1"/>
<dbReference type="Proteomes" id="UP000008549">
    <property type="component" value="Unassembled WGS sequence"/>
</dbReference>
<name>A8X3D0_CAEBR</name>
<feature type="compositionally biased region" description="Basic and acidic residues" evidence="1">
    <location>
        <begin position="487"/>
        <end position="501"/>
    </location>
</feature>
<dbReference type="CTD" id="8584491"/>
<feature type="compositionally biased region" description="Low complexity" evidence="1">
    <location>
        <begin position="669"/>
        <end position="683"/>
    </location>
</feature>
<feature type="region of interest" description="Disordered" evidence="1">
    <location>
        <begin position="1"/>
        <end position="86"/>
    </location>
</feature>
<feature type="compositionally biased region" description="Basic and acidic residues" evidence="1">
    <location>
        <begin position="413"/>
        <end position="435"/>
    </location>
</feature>
<dbReference type="AlphaFoldDB" id="A8X3D0"/>
<feature type="compositionally biased region" description="Basic and acidic residues" evidence="1">
    <location>
        <begin position="686"/>
        <end position="695"/>
    </location>
</feature>
<sequence length="1013" mass="115706">MVNKFKIKAKPKKTKSAGTEKINEEKSSENEGDDQRPCEDSKNSPDSGFSFESGEEQVAPETSTSQEQENGVIGFEKEEEKEETNSVVSFVSEVLKCDIFSRKEHQLIILFQTSENGADDQRSVKYHSHQNSERSPDSAPGSSFEVVSTQSSDSPSTVSQESDVVQEEGSGLQEVCFLFIFRINLSISCFQVPETDDGRTDPLQKATEPDVSEERPEILHDEDGVVAPESRAETSDEEEKNDEKIREYLLWWEKKDKVSNVQESTSKPPNTNSTEEYVVEEPKEAQASSNLSNEFPRNEDSESRNCQSHISNSSENAVAPTEIQVSQNSLNEISTKKDSESQRCQGQNWIQSQQSSRAPNPFQNLYTNQSKDRNGYQPRPTVRRYVFPRLNKPPPNQAEASDTDEDDSYDDMPDMKSVEEREAEIRRAERSRLPAHDPFGGPAPRADVPRYSFGVQQQGYSGERNPSPEGSWSRGSGSDRGGNRMYQEPDRQDYERDERIQGRNNYGYSRNGSNSNLQDRGPYRDQSFNDVRNNYGYQTGPPVRDQRRDYGRSGERRDPGYQDGRKQRDRYDGSQGSYRNESPRKGYENWNQNENRRDERDSNRNYWNGSPRLPENQIGDRELVEEAFRMTGIGRQSSSQSSGSQKSEMNFQQRSQGPSQPAPSPQRRPQPSQAPAQSSQPTPIQRSEDSIRRYFGDPTPVPAPQNRIQPVVFNRNPIPPQPPRPESPKKEKQCEKKKEESREEAEARRREEIRLNEEFLRNEGQRYVEEDRLIQQSKDAMAERNRFNPRPSTSAGYSTNQGYHFEDRNYPLMNGPSTSGGPWNNPQQTFRPYPASTPSENGHYGSQQQSSVYPQNWAPNNGHPGSVPTQGYEIQGYQQNFGPDRGQQGQMPPQFYSNQGYGNQNSYAPQPAPMPPLHMPPEFQPPGSFPPERQPSRLLISHHTPREYVISEIMSFLRRNEQAGYPVYLVTFQQEMPLDPAFNVFAFIQQEMKSSVRIGYSPNPEMHQFYLRL</sequence>
<feature type="compositionally biased region" description="Basic and acidic residues" evidence="1">
    <location>
        <begin position="594"/>
        <end position="603"/>
    </location>
</feature>
<feature type="compositionally biased region" description="Basic residues" evidence="1">
    <location>
        <begin position="1"/>
        <end position="15"/>
    </location>
</feature>
<feature type="compositionally biased region" description="Basic and acidic residues" evidence="1">
    <location>
        <begin position="21"/>
        <end position="43"/>
    </location>
</feature>
<proteinExistence type="predicted"/>
<dbReference type="WormBase" id="CBG06917">
    <property type="protein sequence ID" value="CBP46363"/>
    <property type="gene ID" value="WBGene00029107"/>
</dbReference>
<dbReference type="RefSeq" id="XP_045093341.1">
    <property type="nucleotide sequence ID" value="XM_045244320.1"/>
</dbReference>
<feature type="compositionally biased region" description="Pro residues" evidence="1">
    <location>
        <begin position="910"/>
        <end position="933"/>
    </location>
</feature>
<feature type="compositionally biased region" description="Polar residues" evidence="1">
    <location>
        <begin position="876"/>
        <end position="907"/>
    </location>
</feature>
<feature type="compositionally biased region" description="Polar residues" evidence="1">
    <location>
        <begin position="526"/>
        <end position="537"/>
    </location>
</feature>
<feature type="compositionally biased region" description="Polar residues" evidence="1">
    <location>
        <begin position="815"/>
        <end position="859"/>
    </location>
</feature>
<feature type="compositionally biased region" description="Low complexity" evidence="1">
    <location>
        <begin position="502"/>
        <end position="516"/>
    </location>
</feature>
<feature type="compositionally biased region" description="Basic and acidic residues" evidence="1">
    <location>
        <begin position="726"/>
        <end position="751"/>
    </location>
</feature>
<organism evidence="2 3">
    <name type="scientific">Caenorhabditis briggsae</name>
    <dbReference type="NCBI Taxonomy" id="6238"/>
    <lineage>
        <taxon>Eukaryota</taxon>
        <taxon>Metazoa</taxon>
        <taxon>Ecdysozoa</taxon>
        <taxon>Nematoda</taxon>
        <taxon>Chromadorea</taxon>
        <taxon>Rhabditida</taxon>
        <taxon>Rhabditina</taxon>
        <taxon>Rhabditomorpha</taxon>
        <taxon>Rhabditoidea</taxon>
        <taxon>Rhabditidae</taxon>
        <taxon>Peloderinae</taxon>
        <taxon>Caenorhabditis</taxon>
    </lineage>
</organism>
<feature type="compositionally biased region" description="Basic and acidic residues" evidence="1">
    <location>
        <begin position="618"/>
        <end position="628"/>
    </location>
</feature>
<dbReference type="EMBL" id="HE601347">
    <property type="protein sequence ID" value="CAP27140.2"/>
    <property type="molecule type" value="Genomic_DNA"/>
</dbReference>
<gene>
    <name evidence="2 4" type="ORF">CBG06917</name>
    <name evidence="2" type="ORF">CBG_06917</name>
</gene>
<feature type="region of interest" description="Disordered" evidence="1">
    <location>
        <begin position="814"/>
        <end position="936"/>
    </location>
</feature>
<feature type="compositionally biased region" description="Polar residues" evidence="1">
    <location>
        <begin position="286"/>
        <end position="295"/>
    </location>
</feature>
<evidence type="ECO:0000313" key="2">
    <source>
        <dbReference type="EMBL" id="CAP27140.2"/>
    </source>
</evidence>
<dbReference type="KEGG" id="cbr:CBG_06917"/>